<evidence type="ECO:0000313" key="1">
    <source>
        <dbReference type="EMBL" id="GAA5193978.1"/>
    </source>
</evidence>
<dbReference type="InterPro" id="IPR009962">
    <property type="entry name" value="DUF1488"/>
</dbReference>
<evidence type="ECO:0000313" key="2">
    <source>
        <dbReference type="Proteomes" id="UP001501600"/>
    </source>
</evidence>
<dbReference type="InterPro" id="IPR036692">
    <property type="entry name" value="Shew3726-like_sf"/>
</dbReference>
<keyword evidence="2" id="KW-1185">Reference proteome</keyword>
<gene>
    <name evidence="1" type="ORF">GCM10025772_25990</name>
</gene>
<dbReference type="Pfam" id="PF07369">
    <property type="entry name" value="DUF1488"/>
    <property type="match status" value="1"/>
</dbReference>
<reference evidence="2" key="1">
    <citation type="journal article" date="2019" name="Int. J. Syst. Evol. Microbiol.">
        <title>The Global Catalogue of Microorganisms (GCM) 10K type strain sequencing project: providing services to taxonomists for standard genome sequencing and annotation.</title>
        <authorList>
            <consortium name="The Broad Institute Genomics Platform"/>
            <consortium name="The Broad Institute Genome Sequencing Center for Infectious Disease"/>
            <person name="Wu L."/>
            <person name="Ma J."/>
        </authorList>
    </citation>
    <scope>NUCLEOTIDE SEQUENCE [LARGE SCALE GENOMIC DNA]</scope>
    <source>
        <strain evidence="2">JCM 18720</strain>
    </source>
</reference>
<dbReference type="EMBL" id="BAABLF010000027">
    <property type="protein sequence ID" value="GAA5193978.1"/>
    <property type="molecule type" value="Genomic_DNA"/>
</dbReference>
<proteinExistence type="predicted"/>
<organism evidence="1 2">
    <name type="scientific">Ferrimonas gelatinilytica</name>
    <dbReference type="NCBI Taxonomy" id="1255257"/>
    <lineage>
        <taxon>Bacteria</taxon>
        <taxon>Pseudomonadati</taxon>
        <taxon>Pseudomonadota</taxon>
        <taxon>Gammaproteobacteria</taxon>
        <taxon>Alteromonadales</taxon>
        <taxon>Ferrimonadaceae</taxon>
        <taxon>Ferrimonas</taxon>
    </lineage>
</organism>
<comment type="caution">
    <text evidence="1">The sequence shown here is derived from an EMBL/GenBank/DDBJ whole genome shotgun (WGS) entry which is preliminary data.</text>
</comment>
<protein>
    <submittedName>
        <fullName evidence="1">DUF1488 domain-containing protein</fullName>
    </submittedName>
</protein>
<dbReference type="RefSeq" id="WP_345317597.1">
    <property type="nucleotide sequence ID" value="NZ_BAABLF010000027.1"/>
</dbReference>
<dbReference type="SUPFAM" id="SSF160272">
    <property type="entry name" value="Shew3726-like"/>
    <property type="match status" value="1"/>
</dbReference>
<name>A0ABP9SC04_9GAMM</name>
<dbReference type="Gene3D" id="3.30.160.140">
    <property type="entry name" value="Shew3726-like"/>
    <property type="match status" value="1"/>
</dbReference>
<accession>A0ABP9SC04</accession>
<dbReference type="Proteomes" id="UP001501600">
    <property type="component" value="Unassembled WGS sequence"/>
</dbReference>
<sequence length="91" mass="10552">MNQQVQFNEQVHLHWDQGWLQFDALMAGHKVPCLITLEELARRWGQPLNEPELVSVAFEQLRFDLEAEAEGLIEDEAFDTQGRIWLGHPAI</sequence>